<dbReference type="Pfam" id="PF08378">
    <property type="entry name" value="NERD"/>
    <property type="match status" value="1"/>
</dbReference>
<evidence type="ECO:0000313" key="3">
    <source>
        <dbReference type="Proteomes" id="UP001597520"/>
    </source>
</evidence>
<reference evidence="3" key="1">
    <citation type="journal article" date="2019" name="Int. J. Syst. Evol. Microbiol.">
        <title>The Global Catalogue of Microorganisms (GCM) 10K type strain sequencing project: providing services to taxonomists for standard genome sequencing and annotation.</title>
        <authorList>
            <consortium name="The Broad Institute Genomics Platform"/>
            <consortium name="The Broad Institute Genome Sequencing Center for Infectious Disease"/>
            <person name="Wu L."/>
            <person name="Ma J."/>
        </authorList>
    </citation>
    <scope>NUCLEOTIDE SEQUENCE [LARGE SCALE GENOMIC DNA]</scope>
    <source>
        <strain evidence="3">KCTC 33792</strain>
    </source>
</reference>
<proteinExistence type="predicted"/>
<keyword evidence="3" id="KW-1185">Reference proteome</keyword>
<feature type="domain" description="NERD" evidence="1">
    <location>
        <begin position="30"/>
        <end position="118"/>
    </location>
</feature>
<organism evidence="2 3">
    <name type="scientific">Salibacterium lacus</name>
    <dbReference type="NCBI Taxonomy" id="1898109"/>
    <lineage>
        <taxon>Bacteria</taxon>
        <taxon>Bacillati</taxon>
        <taxon>Bacillota</taxon>
        <taxon>Bacilli</taxon>
        <taxon>Bacillales</taxon>
        <taxon>Bacillaceae</taxon>
    </lineage>
</organism>
<evidence type="ECO:0000259" key="1">
    <source>
        <dbReference type="Pfam" id="PF08378"/>
    </source>
</evidence>
<accession>A0ABW5T594</accession>
<dbReference type="InterPro" id="IPR011528">
    <property type="entry name" value="NERD"/>
</dbReference>
<gene>
    <name evidence="2" type="ORF">ACFSUB_13625</name>
</gene>
<protein>
    <submittedName>
        <fullName evidence="2">Nuclease-related domain-containing protein</fullName>
    </submittedName>
</protein>
<name>A0ABW5T594_9BACI</name>
<sequence>MKFQNIFQKKKKDARRIMMKEIEDDLQQLSYSIQYVGNVSVQGASGASSIDSMILSPCGIYIINQLTDSGHVQADMEDDIWYVNETREISNPFCKMEEWKQGVESSIPVQYHDYLISTAVFSSPSTFDTAPVWRKSSSSRILIHHKEMAEFIQRHMFISRFQQKRPLLDDETITMLHDTLLSYPAGQR</sequence>
<dbReference type="EMBL" id="JBHUML010000005">
    <property type="protein sequence ID" value="MFD2706502.1"/>
    <property type="molecule type" value="Genomic_DNA"/>
</dbReference>
<comment type="caution">
    <text evidence="2">The sequence shown here is derived from an EMBL/GenBank/DDBJ whole genome shotgun (WGS) entry which is preliminary data.</text>
</comment>
<dbReference type="Proteomes" id="UP001597520">
    <property type="component" value="Unassembled WGS sequence"/>
</dbReference>
<dbReference type="RefSeq" id="WP_380713821.1">
    <property type="nucleotide sequence ID" value="NZ_JBHUML010000005.1"/>
</dbReference>
<evidence type="ECO:0000313" key="2">
    <source>
        <dbReference type="EMBL" id="MFD2706502.1"/>
    </source>
</evidence>